<evidence type="ECO:0000313" key="2">
    <source>
        <dbReference type="EMBL" id="VDO01623.1"/>
    </source>
</evidence>
<protein>
    <submittedName>
        <fullName evidence="4">CST complex subunit CTC1</fullName>
    </submittedName>
</protein>
<sequence>MFHLQEGQFYPVRVIELRHNRHPYHVLFKDQVGSLLAVGESISDESENFPAPRRGMVMVNTPPTTSSASRQPSISVCWSFSISNLVWIEPGASRACLQPNSIVGIHTGNVMQYARVLNSTLTSEQLASTANYFKGNSDSVILQLGSSHRLVVAFLRQPEFLELGRQVIISRNNVVNIVGTVAGFEHAITFFSDIVLSQSSSLDNSYTTTSYPINGTATPWNDVSDSFEEDTSYETLLSQVGIDPKGPGTHFIDEPPPSSELIAQCDASTLHQARKRRQRTAKKHRKAEARLAHMNSMATPQSSISTLNSCDNNSVRVIQMNQRLSVDEKVEMEGDHMRTNVGGGRKRRRRKRKAKR</sequence>
<organism evidence="4">
    <name type="scientific">Rodentolepis nana</name>
    <name type="common">Dwarf tapeworm</name>
    <name type="synonym">Hymenolepis nana</name>
    <dbReference type="NCBI Taxonomy" id="102285"/>
    <lineage>
        <taxon>Eukaryota</taxon>
        <taxon>Metazoa</taxon>
        <taxon>Spiralia</taxon>
        <taxon>Lophotrochozoa</taxon>
        <taxon>Platyhelminthes</taxon>
        <taxon>Cestoda</taxon>
        <taxon>Eucestoda</taxon>
        <taxon>Cyclophyllidea</taxon>
        <taxon>Hymenolepididae</taxon>
        <taxon>Rodentolepis</taxon>
    </lineage>
</organism>
<dbReference type="AlphaFoldDB" id="A0A0R3TFC7"/>
<evidence type="ECO:0000313" key="4">
    <source>
        <dbReference type="WBParaSite" id="HNAJ_0000576701-mRNA-1"/>
    </source>
</evidence>
<dbReference type="OrthoDB" id="10513112at2759"/>
<evidence type="ECO:0000313" key="3">
    <source>
        <dbReference type="Proteomes" id="UP000278807"/>
    </source>
</evidence>
<dbReference type="EMBL" id="UZAE01005357">
    <property type="protein sequence ID" value="VDO01623.1"/>
    <property type="molecule type" value="Genomic_DNA"/>
</dbReference>
<gene>
    <name evidence="2" type="ORF">HNAJ_LOCUS5763</name>
</gene>
<reference evidence="4" key="1">
    <citation type="submission" date="2017-02" db="UniProtKB">
        <authorList>
            <consortium name="WormBaseParasite"/>
        </authorList>
    </citation>
    <scope>IDENTIFICATION</scope>
</reference>
<reference evidence="2 3" key="2">
    <citation type="submission" date="2018-11" db="EMBL/GenBank/DDBJ databases">
        <authorList>
            <consortium name="Pathogen Informatics"/>
        </authorList>
    </citation>
    <scope>NUCLEOTIDE SEQUENCE [LARGE SCALE GENOMIC DNA]</scope>
</reference>
<proteinExistence type="predicted"/>
<feature type="region of interest" description="Disordered" evidence="1">
    <location>
        <begin position="331"/>
        <end position="356"/>
    </location>
</feature>
<feature type="compositionally biased region" description="Basic residues" evidence="1">
    <location>
        <begin position="344"/>
        <end position="356"/>
    </location>
</feature>
<name>A0A0R3TFC7_RODNA</name>
<dbReference type="Proteomes" id="UP000278807">
    <property type="component" value="Unassembled WGS sequence"/>
</dbReference>
<accession>A0A0R3TFC7</accession>
<keyword evidence="3" id="KW-1185">Reference proteome</keyword>
<dbReference type="WBParaSite" id="HNAJ_0000576701-mRNA-1">
    <property type="protein sequence ID" value="HNAJ_0000576701-mRNA-1"/>
    <property type="gene ID" value="HNAJ_0000576701"/>
</dbReference>
<evidence type="ECO:0000256" key="1">
    <source>
        <dbReference type="SAM" id="MobiDB-lite"/>
    </source>
</evidence>